<gene>
    <name evidence="2" type="ORF">F5878DRAFT_607423</name>
</gene>
<proteinExistence type="predicted"/>
<accession>A0AA38PH86</accession>
<evidence type="ECO:0000256" key="1">
    <source>
        <dbReference type="SAM" id="MobiDB-lite"/>
    </source>
</evidence>
<organism evidence="2 3">
    <name type="scientific">Lentinula raphanica</name>
    <dbReference type="NCBI Taxonomy" id="153919"/>
    <lineage>
        <taxon>Eukaryota</taxon>
        <taxon>Fungi</taxon>
        <taxon>Dikarya</taxon>
        <taxon>Basidiomycota</taxon>
        <taxon>Agaricomycotina</taxon>
        <taxon>Agaricomycetes</taxon>
        <taxon>Agaricomycetidae</taxon>
        <taxon>Agaricales</taxon>
        <taxon>Marasmiineae</taxon>
        <taxon>Omphalotaceae</taxon>
        <taxon>Lentinula</taxon>
    </lineage>
</organism>
<protein>
    <submittedName>
        <fullName evidence="2">Uncharacterized protein</fullName>
    </submittedName>
</protein>
<dbReference type="AlphaFoldDB" id="A0AA38PH86"/>
<comment type="caution">
    <text evidence="2">The sequence shown here is derived from an EMBL/GenBank/DDBJ whole genome shotgun (WGS) entry which is preliminary data.</text>
</comment>
<name>A0AA38PH86_9AGAR</name>
<reference evidence="2" key="1">
    <citation type="submission" date="2022-08" db="EMBL/GenBank/DDBJ databases">
        <authorList>
            <consortium name="DOE Joint Genome Institute"/>
            <person name="Min B."/>
            <person name="Riley R."/>
            <person name="Sierra-Patev S."/>
            <person name="Naranjo-Ortiz M."/>
            <person name="Looney B."/>
            <person name="Konkel Z."/>
            <person name="Slot J.C."/>
            <person name="Sakamoto Y."/>
            <person name="Steenwyk J.L."/>
            <person name="Rokas A."/>
            <person name="Carro J."/>
            <person name="Camarero S."/>
            <person name="Ferreira P."/>
            <person name="Molpeceres G."/>
            <person name="Ruiz-Duenas F.J."/>
            <person name="Serrano A."/>
            <person name="Henrissat B."/>
            <person name="Drula E."/>
            <person name="Hughes K.W."/>
            <person name="Mata J.L."/>
            <person name="Ishikawa N.K."/>
            <person name="Vargas-Isla R."/>
            <person name="Ushijima S."/>
            <person name="Smith C.A."/>
            <person name="Ahrendt S."/>
            <person name="Andreopoulos W."/>
            <person name="He G."/>
            <person name="Labutti K."/>
            <person name="Lipzen A."/>
            <person name="Ng V."/>
            <person name="Sandor L."/>
            <person name="Barry K."/>
            <person name="Martinez A.T."/>
            <person name="Xiao Y."/>
            <person name="Gibbons J.G."/>
            <person name="Terashima K."/>
            <person name="Hibbett D.S."/>
            <person name="Grigoriev I.V."/>
        </authorList>
    </citation>
    <scope>NUCLEOTIDE SEQUENCE</scope>
    <source>
        <strain evidence="2">TFB9207</strain>
    </source>
</reference>
<dbReference type="EMBL" id="MU806003">
    <property type="protein sequence ID" value="KAJ3842496.1"/>
    <property type="molecule type" value="Genomic_DNA"/>
</dbReference>
<evidence type="ECO:0000313" key="3">
    <source>
        <dbReference type="Proteomes" id="UP001163846"/>
    </source>
</evidence>
<evidence type="ECO:0000313" key="2">
    <source>
        <dbReference type="EMBL" id="KAJ3842496.1"/>
    </source>
</evidence>
<feature type="compositionally biased region" description="Basic and acidic residues" evidence="1">
    <location>
        <begin position="60"/>
        <end position="71"/>
    </location>
</feature>
<dbReference type="Proteomes" id="UP001163846">
    <property type="component" value="Unassembled WGS sequence"/>
</dbReference>
<feature type="region of interest" description="Disordered" evidence="1">
    <location>
        <begin position="42"/>
        <end position="71"/>
    </location>
</feature>
<sequence length="71" mass="7832">MLSSMSNVLVATCQSISDNLLCLLVLLLSILRSRKYLNRHLWDDEGPAGEDNRTLQSAGQRDEAGKAKAED</sequence>
<keyword evidence="3" id="KW-1185">Reference proteome</keyword>